<sequence length="489" mass="54024">MKAAMNCWKIAALCLCGLSGLSAQTETAEPLSLQEAIQRALAHNRQIKVVRFSPEIARARLFGGKGVFDPALTVGRDYEKEEMPFASSVATSGSFNKRDGYRASLDGRTPWGLDYSIGTSWTGERVRGSAGEYDAYSGISVTQPLLKGAGSDAQLYEVRLLKADAKISEWEFRQVVIDTVTRVIVAYSDLQFSHEYLRVTQRSRDLAANLIRENEIRVNAGGMSNNQLVQARARAAARGEAVILADRALRDADLRLRHLLGEDMPTERASLLAVQVGSISPERIAAADLEKAWELRPDFQQARLLLGKRDADLAYARNWLMPRLDVVGGYSFSGVGETARDSRRMVSDREFGSYSAGVVLTVPLTFARERGRLRAARLEREQAEEDLERFKQEIALNVSLAAGRLDSVQQRIVATRAGYELAKEALDDEVKKLRTGASTTFVVLSLQESLSGVEVAMYRAISEERIAAALYDREIGGTLERWGLSVALR</sequence>
<keyword evidence="4" id="KW-1134">Transmembrane beta strand</keyword>
<evidence type="ECO:0000256" key="8">
    <source>
        <dbReference type="SAM" id="Coils"/>
    </source>
</evidence>
<feature type="chain" id="PRO_5012245295" description="Transporter" evidence="9">
    <location>
        <begin position="29"/>
        <end position="489"/>
    </location>
</feature>
<dbReference type="Gene3D" id="1.20.1600.10">
    <property type="entry name" value="Outer membrane efflux proteins (OEP)"/>
    <property type="match status" value="1"/>
</dbReference>
<dbReference type="GO" id="GO:1990281">
    <property type="term" value="C:efflux pump complex"/>
    <property type="evidence" value="ECO:0007669"/>
    <property type="project" value="TreeGrafter"/>
</dbReference>
<evidence type="ECO:0000256" key="2">
    <source>
        <dbReference type="ARBA" id="ARBA00007613"/>
    </source>
</evidence>
<name>A0A290Q530_9BACT</name>
<dbReference type="KEGG" id="vbh:CMV30_07440"/>
<evidence type="ECO:0000256" key="7">
    <source>
        <dbReference type="ARBA" id="ARBA00023237"/>
    </source>
</evidence>
<comment type="similarity">
    <text evidence="2">Belongs to the outer membrane factor (OMF) (TC 1.B.17) family.</text>
</comment>
<protein>
    <recommendedName>
        <fullName evidence="12">Transporter</fullName>
    </recommendedName>
</protein>
<dbReference type="OrthoDB" id="5405048at2"/>
<organism evidence="10 11">
    <name type="scientific">Nibricoccus aquaticus</name>
    <dbReference type="NCBI Taxonomy" id="2576891"/>
    <lineage>
        <taxon>Bacteria</taxon>
        <taxon>Pseudomonadati</taxon>
        <taxon>Verrucomicrobiota</taxon>
        <taxon>Opitutia</taxon>
        <taxon>Opitutales</taxon>
        <taxon>Opitutaceae</taxon>
        <taxon>Nibricoccus</taxon>
    </lineage>
</organism>
<dbReference type="InterPro" id="IPR003423">
    <property type="entry name" value="OMP_efflux"/>
</dbReference>
<dbReference type="AlphaFoldDB" id="A0A290Q530"/>
<dbReference type="PANTHER" id="PTHR30026:SF23">
    <property type="entry name" value="TO APRF-PUTATIVE OUTER MEMBRANE EFFLUX PROTEIN OR SECRETED ALKALINE PHOSPHATASE-RELATED"/>
    <property type="match status" value="1"/>
</dbReference>
<evidence type="ECO:0000256" key="6">
    <source>
        <dbReference type="ARBA" id="ARBA00023136"/>
    </source>
</evidence>
<dbReference type="GO" id="GO:0015288">
    <property type="term" value="F:porin activity"/>
    <property type="evidence" value="ECO:0007669"/>
    <property type="project" value="TreeGrafter"/>
</dbReference>
<evidence type="ECO:0000256" key="4">
    <source>
        <dbReference type="ARBA" id="ARBA00022452"/>
    </source>
</evidence>
<dbReference type="GO" id="GO:0009279">
    <property type="term" value="C:cell outer membrane"/>
    <property type="evidence" value="ECO:0007669"/>
    <property type="project" value="UniProtKB-SubCell"/>
</dbReference>
<evidence type="ECO:0000313" key="10">
    <source>
        <dbReference type="EMBL" id="ATC63795.1"/>
    </source>
</evidence>
<dbReference type="Pfam" id="PF02321">
    <property type="entry name" value="OEP"/>
    <property type="match status" value="2"/>
</dbReference>
<comment type="subcellular location">
    <subcellularLocation>
        <location evidence="1">Cell outer membrane</location>
    </subcellularLocation>
</comment>
<keyword evidence="11" id="KW-1185">Reference proteome</keyword>
<keyword evidence="5" id="KW-0812">Transmembrane</keyword>
<keyword evidence="3" id="KW-0813">Transport</keyword>
<reference evidence="10 11" key="1">
    <citation type="submission" date="2017-09" db="EMBL/GenBank/DDBJ databases">
        <title>Complete genome sequence of Verrucomicrobial strain HZ-65, isolated from freshwater.</title>
        <authorList>
            <person name="Choi A."/>
        </authorList>
    </citation>
    <scope>NUCLEOTIDE SEQUENCE [LARGE SCALE GENOMIC DNA]</scope>
    <source>
        <strain evidence="10 11">HZ-65</strain>
    </source>
</reference>
<gene>
    <name evidence="10" type="ORF">CMV30_07440</name>
</gene>
<dbReference type="RefSeq" id="WP_096055427.1">
    <property type="nucleotide sequence ID" value="NZ_CP023344.1"/>
</dbReference>
<evidence type="ECO:0000256" key="1">
    <source>
        <dbReference type="ARBA" id="ARBA00004442"/>
    </source>
</evidence>
<dbReference type="Proteomes" id="UP000217265">
    <property type="component" value="Chromosome"/>
</dbReference>
<evidence type="ECO:0000256" key="3">
    <source>
        <dbReference type="ARBA" id="ARBA00022448"/>
    </source>
</evidence>
<keyword evidence="7" id="KW-0998">Cell outer membrane</keyword>
<evidence type="ECO:0000313" key="11">
    <source>
        <dbReference type="Proteomes" id="UP000217265"/>
    </source>
</evidence>
<keyword evidence="6" id="KW-0472">Membrane</keyword>
<keyword evidence="9" id="KW-0732">Signal</keyword>
<dbReference type="PANTHER" id="PTHR30026">
    <property type="entry name" value="OUTER MEMBRANE PROTEIN TOLC"/>
    <property type="match status" value="1"/>
</dbReference>
<accession>A0A290Q530</accession>
<dbReference type="EMBL" id="CP023344">
    <property type="protein sequence ID" value="ATC63795.1"/>
    <property type="molecule type" value="Genomic_DNA"/>
</dbReference>
<dbReference type="SUPFAM" id="SSF56954">
    <property type="entry name" value="Outer membrane efflux proteins (OEP)"/>
    <property type="match status" value="1"/>
</dbReference>
<evidence type="ECO:0008006" key="12">
    <source>
        <dbReference type="Google" id="ProtNLM"/>
    </source>
</evidence>
<keyword evidence="8" id="KW-0175">Coiled coil</keyword>
<feature type="signal peptide" evidence="9">
    <location>
        <begin position="1"/>
        <end position="28"/>
    </location>
</feature>
<proteinExistence type="inferred from homology"/>
<evidence type="ECO:0000256" key="5">
    <source>
        <dbReference type="ARBA" id="ARBA00022692"/>
    </source>
</evidence>
<evidence type="ECO:0000256" key="9">
    <source>
        <dbReference type="SAM" id="SignalP"/>
    </source>
</evidence>
<feature type="coiled-coil region" evidence="8">
    <location>
        <begin position="366"/>
        <end position="393"/>
    </location>
</feature>
<dbReference type="GO" id="GO:0015562">
    <property type="term" value="F:efflux transmembrane transporter activity"/>
    <property type="evidence" value="ECO:0007669"/>
    <property type="project" value="InterPro"/>
</dbReference>
<dbReference type="InterPro" id="IPR051906">
    <property type="entry name" value="TolC-like"/>
</dbReference>